<dbReference type="Proteomes" id="UP000674938">
    <property type="component" value="Unassembled WGS sequence"/>
</dbReference>
<dbReference type="EMBL" id="JAEEGA010000004">
    <property type="protein sequence ID" value="MBP1040770.1"/>
    <property type="molecule type" value="Genomic_DNA"/>
</dbReference>
<dbReference type="InterPro" id="IPR022417">
    <property type="entry name" value="Porphobilin_deaminase_N"/>
</dbReference>
<comment type="cofactor">
    <cofactor evidence="1">
        <name>dipyrromethane</name>
        <dbReference type="ChEBI" id="CHEBI:60342"/>
    </cofactor>
</comment>
<dbReference type="EC" id="2.5.1.61" evidence="5 9"/>
<evidence type="ECO:0000256" key="6">
    <source>
        <dbReference type="ARBA" id="ARBA00022679"/>
    </source>
</evidence>
<evidence type="ECO:0000256" key="7">
    <source>
        <dbReference type="ARBA" id="ARBA00023244"/>
    </source>
</evidence>
<dbReference type="Gene3D" id="3.40.190.10">
    <property type="entry name" value="Periplasmic binding protein-like II"/>
    <property type="match status" value="2"/>
</dbReference>
<dbReference type="FunFam" id="3.40.190.10:FF:000005">
    <property type="entry name" value="Porphobilinogen deaminase"/>
    <property type="match status" value="1"/>
</dbReference>
<comment type="catalytic activity">
    <reaction evidence="8">
        <text>4 porphobilinogen + H2O = hydroxymethylbilane + 4 NH4(+)</text>
        <dbReference type="Rhea" id="RHEA:13185"/>
        <dbReference type="ChEBI" id="CHEBI:15377"/>
        <dbReference type="ChEBI" id="CHEBI:28938"/>
        <dbReference type="ChEBI" id="CHEBI:57845"/>
        <dbReference type="ChEBI" id="CHEBI:58126"/>
        <dbReference type="EC" id="2.5.1.61"/>
    </reaction>
</comment>
<keyword evidence="7" id="KW-0627">Porphyrin biosynthesis</keyword>
<gene>
    <name evidence="11" type="primary">hemC</name>
    <name evidence="11" type="ORF">I6N95_07115</name>
</gene>
<dbReference type="NCBIfam" id="TIGR00212">
    <property type="entry name" value="hemC"/>
    <property type="match status" value="1"/>
</dbReference>
<dbReference type="GO" id="GO:0004418">
    <property type="term" value="F:hydroxymethylbilane synthase activity"/>
    <property type="evidence" value="ECO:0007669"/>
    <property type="project" value="UniProtKB-UniRule"/>
</dbReference>
<evidence type="ECO:0000256" key="2">
    <source>
        <dbReference type="ARBA" id="ARBA00002869"/>
    </source>
</evidence>
<dbReference type="RefSeq" id="WP_209526143.1">
    <property type="nucleotide sequence ID" value="NZ_JAEEGA010000004.1"/>
</dbReference>
<evidence type="ECO:0000256" key="1">
    <source>
        <dbReference type="ARBA" id="ARBA00001916"/>
    </source>
</evidence>
<name>A0A940STY0_9ENTE</name>
<dbReference type="InterPro" id="IPR000860">
    <property type="entry name" value="HemC"/>
</dbReference>
<evidence type="ECO:0000313" key="11">
    <source>
        <dbReference type="EMBL" id="MBP1040770.1"/>
    </source>
</evidence>
<dbReference type="AlphaFoldDB" id="A0A940STY0"/>
<feature type="domain" description="Porphobilinogen deaminase N-terminal" evidence="10">
    <location>
        <begin position="5"/>
        <end position="214"/>
    </location>
</feature>
<reference evidence="11" key="1">
    <citation type="submission" date="2020-12" db="EMBL/GenBank/DDBJ databases">
        <title>Vagococcus allomyrinae sp. nov. and Enterococcus lavae sp. nov., isolated from the larvae of Allomyrina dichotoma.</title>
        <authorList>
            <person name="Lee S.D."/>
        </authorList>
    </citation>
    <scope>NUCLEOTIDE SEQUENCE</scope>
    <source>
        <strain evidence="11">BWB3-3</strain>
    </source>
</reference>
<organism evidence="11 12">
    <name type="scientific">Vagococcus allomyrinae</name>
    <dbReference type="NCBI Taxonomy" id="2794353"/>
    <lineage>
        <taxon>Bacteria</taxon>
        <taxon>Bacillati</taxon>
        <taxon>Bacillota</taxon>
        <taxon>Bacilli</taxon>
        <taxon>Lactobacillales</taxon>
        <taxon>Enterococcaceae</taxon>
        <taxon>Vagococcus</taxon>
    </lineage>
</organism>
<protein>
    <recommendedName>
        <fullName evidence="5 9">Hydroxymethylbilane synthase</fullName>
        <ecNumber evidence="5 9">2.5.1.61</ecNumber>
    </recommendedName>
</protein>
<dbReference type="Pfam" id="PF01379">
    <property type="entry name" value="Porphobil_deam"/>
    <property type="match status" value="1"/>
</dbReference>
<proteinExistence type="inferred from homology"/>
<evidence type="ECO:0000256" key="3">
    <source>
        <dbReference type="ARBA" id="ARBA00005638"/>
    </source>
</evidence>
<dbReference type="GO" id="GO:0006783">
    <property type="term" value="P:heme biosynthetic process"/>
    <property type="evidence" value="ECO:0007669"/>
    <property type="project" value="TreeGrafter"/>
</dbReference>
<comment type="function">
    <text evidence="2">Tetrapolymerization of the monopyrrole PBG into the hydroxymethylbilane pre-uroporphyrinogen in several discrete steps.</text>
</comment>
<evidence type="ECO:0000256" key="9">
    <source>
        <dbReference type="NCBIfam" id="TIGR00212"/>
    </source>
</evidence>
<evidence type="ECO:0000256" key="5">
    <source>
        <dbReference type="ARBA" id="ARBA00012655"/>
    </source>
</evidence>
<comment type="similarity">
    <text evidence="3">Belongs to the HMBS family.</text>
</comment>
<keyword evidence="6 11" id="KW-0808">Transferase</keyword>
<evidence type="ECO:0000256" key="8">
    <source>
        <dbReference type="ARBA" id="ARBA00048169"/>
    </source>
</evidence>
<dbReference type="GO" id="GO:0005737">
    <property type="term" value="C:cytoplasm"/>
    <property type="evidence" value="ECO:0007669"/>
    <property type="project" value="UniProtKB-UniRule"/>
</dbReference>
<dbReference type="SUPFAM" id="SSF53850">
    <property type="entry name" value="Periplasmic binding protein-like II"/>
    <property type="match status" value="1"/>
</dbReference>
<comment type="caution">
    <text evidence="11">The sequence shown here is derived from an EMBL/GenBank/DDBJ whole genome shotgun (WGS) entry which is preliminary data.</text>
</comment>
<keyword evidence="12" id="KW-1185">Reference proteome</keyword>
<evidence type="ECO:0000256" key="4">
    <source>
        <dbReference type="ARBA" id="ARBA00011245"/>
    </source>
</evidence>
<dbReference type="PANTHER" id="PTHR11557:SF0">
    <property type="entry name" value="PORPHOBILINOGEN DEAMINASE"/>
    <property type="match status" value="1"/>
</dbReference>
<comment type="subunit">
    <text evidence="4">Monomer.</text>
</comment>
<sequence>MKKKVRVGTRNSPLAIAQTNIVVGALTKIAPGYQFELILMGTLGDRDKQTPLSELGPQGVFADELSSAILAKELDFAVHSLKDLPIKQTEGLTVVYPKRENPFDSLIIREGKTLEQLPVAALIGTSSFRREVELLQLRPDLRPAPIRENIDQRLEQLNQGGFAGIILANAGLNRLGWQNPRHFSVINFDQHTFIPSAGQGTLALECRQSDHTTQTLLRNIADGDTMTCMAVERSFLVAYLMKKRWC</sequence>
<evidence type="ECO:0000313" key="12">
    <source>
        <dbReference type="Proteomes" id="UP000674938"/>
    </source>
</evidence>
<dbReference type="PANTHER" id="PTHR11557">
    <property type="entry name" value="PORPHOBILINOGEN DEAMINASE"/>
    <property type="match status" value="1"/>
</dbReference>
<accession>A0A940STY0</accession>
<dbReference type="PRINTS" id="PR00151">
    <property type="entry name" value="PORPHBDMNASE"/>
</dbReference>
<evidence type="ECO:0000259" key="10">
    <source>
        <dbReference type="Pfam" id="PF01379"/>
    </source>
</evidence>